<organism evidence="2 3">
    <name type="scientific">Xylanibacter ruminicola</name>
    <name type="common">Prevotella ruminicola</name>
    <dbReference type="NCBI Taxonomy" id="839"/>
    <lineage>
        <taxon>Bacteria</taxon>
        <taxon>Pseudomonadati</taxon>
        <taxon>Bacteroidota</taxon>
        <taxon>Bacteroidia</taxon>
        <taxon>Bacteroidales</taxon>
        <taxon>Prevotellaceae</taxon>
        <taxon>Xylanibacter</taxon>
    </lineage>
</organism>
<dbReference type="RefSeq" id="WP_074762006.1">
    <property type="nucleotide sequence ID" value="NZ_FNRF01000005.1"/>
</dbReference>
<dbReference type="Pfam" id="PF02498">
    <property type="entry name" value="Bro-N"/>
    <property type="match status" value="1"/>
</dbReference>
<dbReference type="AlphaFoldDB" id="A0A1H4EFY7"/>
<sequence length="232" mass="26383">MAKDIQIFKHEMFGEVRTLTNENGETFFVGKDVASALGYKNPSNALQAHVDSEDKTSYLIQVSGSNYKTNTLFINESGLYSLVLSSKLPQAKEFKRWVTAEVLPQIRQTGGYIPTRNLRTGEVMTESEMVEAANRIVARTIARSNLPADDCFTATQVAESLEVDVKVLNHFLVDKGVMYWSYGRYKLTAKYADCGYAEERKFHYHALDGARKQRPYLVWTKQGKEFIKSLFH</sequence>
<dbReference type="InterPro" id="IPR005039">
    <property type="entry name" value="Ant_C"/>
</dbReference>
<name>A0A1H4EFY7_XYLRU</name>
<dbReference type="GO" id="GO:0003677">
    <property type="term" value="F:DNA binding"/>
    <property type="evidence" value="ECO:0007669"/>
    <property type="project" value="InterPro"/>
</dbReference>
<dbReference type="InterPro" id="IPR003497">
    <property type="entry name" value="BRO_N_domain"/>
</dbReference>
<dbReference type="PANTHER" id="PTHR36180:SF2">
    <property type="entry name" value="BRO FAMILY PROTEIN"/>
    <property type="match status" value="1"/>
</dbReference>
<evidence type="ECO:0000313" key="3">
    <source>
        <dbReference type="Proteomes" id="UP000182257"/>
    </source>
</evidence>
<dbReference type="PROSITE" id="PS51750">
    <property type="entry name" value="BRO_N"/>
    <property type="match status" value="1"/>
</dbReference>
<gene>
    <name evidence="2" type="ORF">SAMN05216462_2779</name>
</gene>
<evidence type="ECO:0000259" key="1">
    <source>
        <dbReference type="PROSITE" id="PS51750"/>
    </source>
</evidence>
<evidence type="ECO:0000313" key="2">
    <source>
        <dbReference type="EMBL" id="SEA83628.1"/>
    </source>
</evidence>
<accession>A0A1H4EFY7</accession>
<dbReference type="Pfam" id="PF03374">
    <property type="entry name" value="ANT"/>
    <property type="match status" value="1"/>
</dbReference>
<dbReference type="OrthoDB" id="1078540at2"/>
<reference evidence="2 3" key="1">
    <citation type="submission" date="2016-10" db="EMBL/GenBank/DDBJ databases">
        <authorList>
            <person name="de Groot N.N."/>
        </authorList>
    </citation>
    <scope>NUCLEOTIDE SEQUENCE [LARGE SCALE GENOMIC DNA]</scope>
    <source>
        <strain evidence="2 3">D31d</strain>
    </source>
</reference>
<dbReference type="SMART" id="SM01040">
    <property type="entry name" value="Bro-N"/>
    <property type="match status" value="1"/>
</dbReference>
<protein>
    <submittedName>
        <fullName evidence="2">Phage antirepressor protein KilAC domain-containing protein</fullName>
    </submittedName>
</protein>
<dbReference type="EMBL" id="FNRF01000005">
    <property type="protein sequence ID" value="SEA83628.1"/>
    <property type="molecule type" value="Genomic_DNA"/>
</dbReference>
<dbReference type="PANTHER" id="PTHR36180">
    <property type="entry name" value="DNA-BINDING PROTEIN-RELATED-RELATED"/>
    <property type="match status" value="1"/>
</dbReference>
<feature type="domain" description="Bro-N" evidence="1">
    <location>
        <begin position="2"/>
        <end position="110"/>
    </location>
</feature>
<proteinExistence type="predicted"/>
<dbReference type="Proteomes" id="UP000182257">
    <property type="component" value="Unassembled WGS sequence"/>
</dbReference>